<organism evidence="2 3">
    <name type="scientific">Hordeum vulgare subsp. vulgare</name>
    <name type="common">Domesticated barley</name>
    <dbReference type="NCBI Taxonomy" id="112509"/>
    <lineage>
        <taxon>Eukaryota</taxon>
        <taxon>Viridiplantae</taxon>
        <taxon>Streptophyta</taxon>
        <taxon>Embryophyta</taxon>
        <taxon>Tracheophyta</taxon>
        <taxon>Spermatophyta</taxon>
        <taxon>Magnoliopsida</taxon>
        <taxon>Liliopsida</taxon>
        <taxon>Poales</taxon>
        <taxon>Poaceae</taxon>
        <taxon>BOP clade</taxon>
        <taxon>Pooideae</taxon>
        <taxon>Triticodae</taxon>
        <taxon>Triticeae</taxon>
        <taxon>Hordeinae</taxon>
        <taxon>Hordeum</taxon>
    </lineage>
</organism>
<protein>
    <recommendedName>
        <fullName evidence="1">DUF8040 domain-containing protein</fullName>
    </recommendedName>
</protein>
<reference evidence="2" key="2">
    <citation type="submission" date="2020-10" db="EMBL/GenBank/DDBJ databases">
        <authorList>
            <person name="Scholz U."/>
            <person name="Mascher M."/>
            <person name="Fiebig A."/>
        </authorList>
    </citation>
    <scope>NUCLEOTIDE SEQUENCE [LARGE SCALE GENOMIC DNA]</scope>
    <source>
        <strain evidence="2">cv. Morex</strain>
    </source>
</reference>
<sequence>MDQNYSRRSRNEDDFVHFILPTLRGSSSQSSERRAIHTSILNGAAYVYEALTGHEVLCEWRFHMERSIFQVLVQKLYEKHLLQDARYISVQEQVAIFLYAISKNATNRTLQDRFQHGADSVSTYFHAVLNAITRLTCNYIQPSIYQHPILRQQKFSYFQVLFSSPIMLNW</sequence>
<dbReference type="Gramene" id="HORVU.MOREX.r3.1HG0018420.1">
    <property type="protein sequence ID" value="HORVU.MOREX.r3.1HG0018420.1.CDS1"/>
    <property type="gene ID" value="HORVU.MOREX.r3.1HG0018420"/>
</dbReference>
<reference evidence="3" key="1">
    <citation type="journal article" date="2012" name="Nature">
        <title>A physical, genetic and functional sequence assembly of the barley genome.</title>
        <authorList>
            <consortium name="The International Barley Genome Sequencing Consortium"/>
            <person name="Mayer K.F."/>
            <person name="Waugh R."/>
            <person name="Brown J.W."/>
            <person name="Schulman A."/>
            <person name="Langridge P."/>
            <person name="Platzer M."/>
            <person name="Fincher G.B."/>
            <person name="Muehlbauer G.J."/>
            <person name="Sato K."/>
            <person name="Close T.J."/>
            <person name="Wise R.P."/>
            <person name="Stein N."/>
        </authorList>
    </citation>
    <scope>NUCLEOTIDE SEQUENCE [LARGE SCALE GENOMIC DNA]</scope>
    <source>
        <strain evidence="3">cv. Morex</strain>
    </source>
</reference>
<proteinExistence type="predicted"/>
<evidence type="ECO:0000313" key="2">
    <source>
        <dbReference type="EnsemblPlants" id="HORVU.MOREX.r3.1HG0018420.1.CDS1"/>
    </source>
</evidence>
<dbReference type="Gramene" id="HORVU.MOREX.r2.1HG0014330.1">
    <property type="protein sequence ID" value="HORVU.MOREX.r2.1HG0014330.1.CDS.1"/>
    <property type="gene ID" value="HORVU.MOREX.r2.1HG0014330"/>
</dbReference>
<accession>A0A8I6WHG9</accession>
<dbReference type="Proteomes" id="UP000011116">
    <property type="component" value="Chromosome 1H"/>
</dbReference>
<feature type="domain" description="DUF8040" evidence="1">
    <location>
        <begin position="38"/>
        <end position="133"/>
    </location>
</feature>
<dbReference type="InterPro" id="IPR058353">
    <property type="entry name" value="DUF8040"/>
</dbReference>
<dbReference type="Pfam" id="PF26138">
    <property type="entry name" value="DUF8040"/>
    <property type="match status" value="1"/>
</dbReference>
<keyword evidence="3" id="KW-1185">Reference proteome</keyword>
<dbReference type="EnsemblPlants" id="HORVU.MOREX.r3.1HG0018420.1">
    <property type="protein sequence ID" value="HORVU.MOREX.r3.1HG0018420.1.CDS1"/>
    <property type="gene ID" value="HORVU.MOREX.r3.1HG0018420"/>
</dbReference>
<dbReference type="AlphaFoldDB" id="A0A8I6WHG9"/>
<reference evidence="2" key="3">
    <citation type="submission" date="2022-01" db="UniProtKB">
        <authorList>
            <consortium name="EnsemblPlants"/>
        </authorList>
    </citation>
    <scope>IDENTIFICATION</scope>
    <source>
        <strain evidence="2">subsp. vulgare</strain>
    </source>
</reference>
<dbReference type="SMR" id="A0A8I6WHG9"/>
<evidence type="ECO:0000313" key="3">
    <source>
        <dbReference type="Proteomes" id="UP000011116"/>
    </source>
</evidence>
<name>A0A8I6WHG9_HORVV</name>
<evidence type="ECO:0000259" key="1">
    <source>
        <dbReference type="Pfam" id="PF26138"/>
    </source>
</evidence>